<dbReference type="PANTHER" id="PTHR46521:SF4">
    <property type="entry name" value="SUCROSE-PHOSPHATASE 2-RELATED"/>
    <property type="match status" value="1"/>
</dbReference>
<dbReference type="Pfam" id="PF05116">
    <property type="entry name" value="S6PP"/>
    <property type="match status" value="1"/>
</dbReference>
<dbReference type="SFLD" id="SFLDS00003">
    <property type="entry name" value="Haloacid_Dehalogenase"/>
    <property type="match status" value="1"/>
</dbReference>
<dbReference type="SFLD" id="SFLDG01140">
    <property type="entry name" value="C2.B:_Phosphomannomutase_and_P"/>
    <property type="match status" value="1"/>
</dbReference>
<dbReference type="PANTHER" id="PTHR46521">
    <property type="entry name" value="SUCROSE-PHOSPHATASE 2-RELATED"/>
    <property type="match status" value="1"/>
</dbReference>
<protein>
    <recommendedName>
        <fullName evidence="4">sucrose-phosphate phosphatase</fullName>
        <ecNumber evidence="4">3.1.3.24</ecNumber>
    </recommendedName>
</protein>
<dbReference type="SUPFAM" id="SSF56784">
    <property type="entry name" value="HAD-like"/>
    <property type="match status" value="1"/>
</dbReference>
<evidence type="ECO:0000256" key="3">
    <source>
        <dbReference type="ARBA" id="ARBA00007211"/>
    </source>
</evidence>
<dbReference type="InterPro" id="IPR051518">
    <property type="entry name" value="Sucrose_Phosphatase"/>
</dbReference>
<dbReference type="Gene3D" id="3.90.1070.10">
    <property type="match status" value="1"/>
</dbReference>
<evidence type="ECO:0000256" key="6">
    <source>
        <dbReference type="ARBA" id="ARBA00048036"/>
    </source>
</evidence>
<proteinExistence type="inferred from homology"/>
<dbReference type="GO" id="GO:0005986">
    <property type="term" value="P:sucrose biosynthetic process"/>
    <property type="evidence" value="ECO:0007669"/>
    <property type="project" value="UniProtKB-UniPathway"/>
</dbReference>
<dbReference type="STRING" id="179408.Osc7112_3132"/>
<evidence type="ECO:0000313" key="8">
    <source>
        <dbReference type="EMBL" id="AFZ07518.1"/>
    </source>
</evidence>
<dbReference type="eggNOG" id="COG0561">
    <property type="taxonomic scope" value="Bacteria"/>
</dbReference>
<dbReference type="InterPro" id="IPR006380">
    <property type="entry name" value="SPP-like_dom"/>
</dbReference>
<dbReference type="Proteomes" id="UP000010478">
    <property type="component" value="Chromosome"/>
</dbReference>
<dbReference type="EMBL" id="CP003614">
    <property type="protein sequence ID" value="AFZ07518.1"/>
    <property type="molecule type" value="Genomic_DNA"/>
</dbReference>
<dbReference type="UniPathway" id="UPA00371">
    <property type="reaction ID" value="UER00546"/>
</dbReference>
<dbReference type="NCBIfam" id="TIGR01482">
    <property type="entry name" value="SPP-subfamily"/>
    <property type="match status" value="1"/>
</dbReference>
<dbReference type="AlphaFoldDB" id="K9VHF5"/>
<organism evidence="8 9">
    <name type="scientific">Phormidium nigroviride PCC 7112</name>
    <dbReference type="NCBI Taxonomy" id="179408"/>
    <lineage>
        <taxon>Bacteria</taxon>
        <taxon>Bacillati</taxon>
        <taxon>Cyanobacteriota</taxon>
        <taxon>Cyanophyceae</taxon>
        <taxon>Oscillatoriophycideae</taxon>
        <taxon>Oscillatoriales</taxon>
        <taxon>Oscillatoriaceae</taxon>
        <taxon>Phormidium</taxon>
    </lineage>
</organism>
<comment type="pathway">
    <text evidence="2">Glycan biosynthesis; sucrose biosynthesis; sucrose from D-fructose 6-phosphate and UDP-alpha-D-glucose: step 2/2.</text>
</comment>
<dbReference type="InterPro" id="IPR006379">
    <property type="entry name" value="HAD-SF_hydro_IIB"/>
</dbReference>
<comment type="cofactor">
    <cofactor evidence="1">
        <name>Mg(2+)</name>
        <dbReference type="ChEBI" id="CHEBI:18420"/>
    </cofactor>
</comment>
<dbReference type="RefSeq" id="WP_015176795.1">
    <property type="nucleotide sequence ID" value="NC_019729.1"/>
</dbReference>
<sequence length="243" mass="27001">MKFLLVTDLDNTLVGDDEATQVFNQRLQSLRSQICLVYATGRSYASTCELIAQKQLLAPDYLIAGVGSEIYQDGTLDLDWAEYLSQGWDKMAIASLAQQFSQLKPQSIKEQNPWKISYCLEPAAENSSTVQALQQKLTESRLPAQIIFSSNSDVDILPQSSNKGNALTYLQKHLQIPSEATLVCGDSGNDISMFEQDVRGVIVANALSELLEWHRDCGTENHYLAGSACAWGIIEGMAYFWEF</sequence>
<comment type="similarity">
    <text evidence="3">Belongs to the sucrose phosphatase family.</text>
</comment>
<dbReference type="InterPro" id="IPR012847">
    <property type="entry name" value="Sucrose_phosphatase_pln/cyn"/>
</dbReference>
<dbReference type="SFLD" id="SFLDG01141">
    <property type="entry name" value="C2.B.1:_Sucrose_Phosphatase_Li"/>
    <property type="match status" value="1"/>
</dbReference>
<keyword evidence="9" id="KW-1185">Reference proteome</keyword>
<dbReference type="KEGG" id="oni:Osc7112_3132"/>
<dbReference type="PATRIC" id="fig|179408.3.peg.3847"/>
<dbReference type="InterPro" id="IPR023214">
    <property type="entry name" value="HAD_sf"/>
</dbReference>
<dbReference type="Gene3D" id="3.40.50.1000">
    <property type="entry name" value="HAD superfamily/HAD-like"/>
    <property type="match status" value="1"/>
</dbReference>
<dbReference type="NCBIfam" id="TIGR01485">
    <property type="entry name" value="SPP_plant-cyano"/>
    <property type="match status" value="1"/>
</dbReference>
<dbReference type="GO" id="GO:0000287">
    <property type="term" value="F:magnesium ion binding"/>
    <property type="evidence" value="ECO:0007669"/>
    <property type="project" value="InterPro"/>
</dbReference>
<accession>K9VHF5</accession>
<gene>
    <name evidence="8" type="ORF">Osc7112_3132</name>
</gene>
<name>K9VHF5_9CYAN</name>
<dbReference type="InterPro" id="IPR036412">
    <property type="entry name" value="HAD-like_sf"/>
</dbReference>
<evidence type="ECO:0000256" key="5">
    <source>
        <dbReference type="ARBA" id="ARBA00022801"/>
    </source>
</evidence>
<evidence type="ECO:0000256" key="1">
    <source>
        <dbReference type="ARBA" id="ARBA00001946"/>
    </source>
</evidence>
<evidence type="ECO:0000256" key="4">
    <source>
        <dbReference type="ARBA" id="ARBA00013112"/>
    </source>
</evidence>
<evidence type="ECO:0000256" key="2">
    <source>
        <dbReference type="ARBA" id="ARBA00005070"/>
    </source>
</evidence>
<dbReference type="HOGENOM" id="CLU_030534_0_0_3"/>
<comment type="catalytic activity">
    <reaction evidence="6">
        <text>sucrose 6(F)-phosphate + H2O = sucrose + phosphate</text>
        <dbReference type="Rhea" id="RHEA:19289"/>
        <dbReference type="ChEBI" id="CHEBI:15377"/>
        <dbReference type="ChEBI" id="CHEBI:17992"/>
        <dbReference type="ChEBI" id="CHEBI:43474"/>
        <dbReference type="ChEBI" id="CHEBI:57723"/>
        <dbReference type="EC" id="3.1.3.24"/>
    </reaction>
</comment>
<feature type="domain" description="Sucrose phosphatase-like" evidence="7">
    <location>
        <begin position="2"/>
        <end position="240"/>
    </location>
</feature>
<reference evidence="8 9" key="1">
    <citation type="submission" date="2012-05" db="EMBL/GenBank/DDBJ databases">
        <title>Finished chromosome of genome of Oscillatoria sp. PCC 7112.</title>
        <authorList>
            <consortium name="US DOE Joint Genome Institute"/>
            <person name="Gugger M."/>
            <person name="Coursin T."/>
            <person name="Rippka R."/>
            <person name="Tandeau De Marsac N."/>
            <person name="Huntemann M."/>
            <person name="Wei C.-L."/>
            <person name="Han J."/>
            <person name="Detter J.C."/>
            <person name="Han C."/>
            <person name="Tapia R."/>
            <person name="Davenport K."/>
            <person name="Daligault H."/>
            <person name="Erkkila T."/>
            <person name="Gu W."/>
            <person name="Munk A.C.C."/>
            <person name="Teshima H."/>
            <person name="Xu Y."/>
            <person name="Chain P."/>
            <person name="Chen A."/>
            <person name="Krypides N."/>
            <person name="Mavromatis K."/>
            <person name="Markowitz V."/>
            <person name="Szeto E."/>
            <person name="Ivanova N."/>
            <person name="Mikhailova N."/>
            <person name="Ovchinnikova G."/>
            <person name="Pagani I."/>
            <person name="Pati A."/>
            <person name="Goodwin L."/>
            <person name="Peters L."/>
            <person name="Pitluck S."/>
            <person name="Woyke T."/>
            <person name="Kerfeld C."/>
        </authorList>
    </citation>
    <scope>NUCLEOTIDE SEQUENCE [LARGE SCALE GENOMIC DNA]</scope>
    <source>
        <strain evidence="8 9">PCC 7112</strain>
    </source>
</reference>
<dbReference type="EC" id="3.1.3.24" evidence="4"/>
<dbReference type="GO" id="GO:0050307">
    <property type="term" value="F:sucrose-phosphate phosphatase activity"/>
    <property type="evidence" value="ECO:0007669"/>
    <property type="project" value="UniProtKB-EC"/>
</dbReference>
<dbReference type="NCBIfam" id="TIGR01484">
    <property type="entry name" value="HAD-SF-IIB"/>
    <property type="match status" value="1"/>
</dbReference>
<dbReference type="OrthoDB" id="7847955at2"/>
<keyword evidence="5 8" id="KW-0378">Hydrolase</keyword>
<evidence type="ECO:0000259" key="7">
    <source>
        <dbReference type="Pfam" id="PF05116"/>
    </source>
</evidence>
<evidence type="ECO:0000313" key="9">
    <source>
        <dbReference type="Proteomes" id="UP000010478"/>
    </source>
</evidence>